<dbReference type="GO" id="GO:0005524">
    <property type="term" value="F:ATP binding"/>
    <property type="evidence" value="ECO:0007669"/>
    <property type="project" value="UniProtKB-KW"/>
</dbReference>
<dbReference type="InterPro" id="IPR036640">
    <property type="entry name" value="ABC1_TM_sf"/>
</dbReference>
<keyword evidence="6" id="KW-0547">Nucleotide-binding</keyword>
<evidence type="ECO:0000256" key="9">
    <source>
        <dbReference type="ARBA" id="ARBA00022946"/>
    </source>
</evidence>
<evidence type="ECO:0000256" key="6">
    <source>
        <dbReference type="ARBA" id="ARBA00022741"/>
    </source>
</evidence>
<dbReference type="Pfam" id="PF00005">
    <property type="entry name" value="ABC_tran"/>
    <property type="match status" value="1"/>
</dbReference>
<evidence type="ECO:0000256" key="13">
    <source>
        <dbReference type="ARBA" id="ARBA00023128"/>
    </source>
</evidence>
<dbReference type="PROSITE" id="PS00211">
    <property type="entry name" value="ABC_TRANSPORTER_1"/>
    <property type="match status" value="1"/>
</dbReference>
<evidence type="ECO:0000256" key="8">
    <source>
        <dbReference type="ARBA" id="ARBA00022840"/>
    </source>
</evidence>
<evidence type="ECO:0000259" key="20">
    <source>
        <dbReference type="PROSITE" id="PS50929"/>
    </source>
</evidence>
<feature type="transmembrane region" description="Helical" evidence="18">
    <location>
        <begin position="145"/>
        <end position="165"/>
    </location>
</feature>
<dbReference type="FunFam" id="3.40.50.300:FF:000403">
    <property type="entry name" value="ATP-binding cassette sub-family B member 8, mitochondrial"/>
    <property type="match status" value="1"/>
</dbReference>
<keyword evidence="3" id="KW-0813">Transport</keyword>
<evidence type="ECO:0000256" key="16">
    <source>
        <dbReference type="ARBA" id="ARBA00041416"/>
    </source>
</evidence>
<dbReference type="GO" id="GO:0090374">
    <property type="term" value="P:oligopeptide export from mitochondrion"/>
    <property type="evidence" value="ECO:0007669"/>
    <property type="project" value="TreeGrafter"/>
</dbReference>
<dbReference type="InterPro" id="IPR003439">
    <property type="entry name" value="ABC_transporter-like_ATP-bd"/>
</dbReference>
<comment type="similarity">
    <text evidence="2">Belongs to the ABC transporter superfamily. ABCB family. Multidrug resistance exporter (TC 3.A.1.201) subfamily.</text>
</comment>
<feature type="domain" description="ABC transporter" evidence="19">
    <location>
        <begin position="477"/>
        <end position="714"/>
    </location>
</feature>
<dbReference type="InterPro" id="IPR039421">
    <property type="entry name" value="Type_1_exporter"/>
</dbReference>
<dbReference type="GeneID" id="108675422"/>
<evidence type="ECO:0000313" key="21">
    <source>
        <dbReference type="Proteomes" id="UP000694843"/>
    </source>
</evidence>
<keyword evidence="5 18" id="KW-0812">Transmembrane</keyword>
<dbReference type="SUPFAM" id="SSF52540">
    <property type="entry name" value="P-loop containing nucleoside triphosphate hydrolases"/>
    <property type="match status" value="1"/>
</dbReference>
<keyword evidence="9" id="KW-0809">Transit peptide</keyword>
<dbReference type="InterPro" id="IPR003593">
    <property type="entry name" value="AAA+_ATPase"/>
</dbReference>
<protein>
    <recommendedName>
        <fullName evidence="15">Mitochondrial potassium channel ATP-binding subunit</fullName>
    </recommendedName>
    <alternativeName>
        <fullName evidence="17">ATP-binding cassette sub-family B member 8, mitochondrial</fullName>
    </alternativeName>
    <alternativeName>
        <fullName evidence="16">Mitochondrial sulfonylurea-receptor</fullName>
    </alternativeName>
</protein>
<keyword evidence="11 18" id="KW-1133">Transmembrane helix</keyword>
<keyword evidence="14 18" id="KW-0472">Membrane</keyword>
<proteinExistence type="inferred from homology"/>
<dbReference type="Pfam" id="PF00664">
    <property type="entry name" value="ABC_membrane"/>
    <property type="match status" value="1"/>
</dbReference>
<keyword evidence="10" id="KW-0630">Potassium</keyword>
<keyword evidence="4" id="KW-0633">Potassium transport</keyword>
<dbReference type="OMA" id="MTWLGER"/>
<evidence type="ECO:0000256" key="2">
    <source>
        <dbReference type="ARBA" id="ARBA00007577"/>
    </source>
</evidence>
<dbReference type="PANTHER" id="PTHR43394:SF17">
    <property type="entry name" value="MITOCHONDRIAL POTASSIUM CHANNEL ATP-BINDING SUBUNIT"/>
    <property type="match status" value="1"/>
</dbReference>
<evidence type="ECO:0000256" key="11">
    <source>
        <dbReference type="ARBA" id="ARBA00022989"/>
    </source>
</evidence>
<gene>
    <name evidence="22" type="primary">LOC108675422</name>
</gene>
<dbReference type="InterPro" id="IPR027417">
    <property type="entry name" value="P-loop_NTPase"/>
</dbReference>
<keyword evidence="8" id="KW-0067">ATP-binding</keyword>
<evidence type="ECO:0000313" key="22">
    <source>
        <dbReference type="RefSeq" id="XP_018018920.1"/>
    </source>
</evidence>
<evidence type="ECO:0000256" key="15">
    <source>
        <dbReference type="ARBA" id="ARBA00040439"/>
    </source>
</evidence>
<keyword evidence="21" id="KW-1185">Reference proteome</keyword>
<dbReference type="KEGG" id="hazt:108675422"/>
<dbReference type="SMART" id="SM00382">
    <property type="entry name" value="AAA"/>
    <property type="match status" value="1"/>
</dbReference>
<organism evidence="21 22">
    <name type="scientific">Hyalella azteca</name>
    <name type="common">Amphipod</name>
    <dbReference type="NCBI Taxonomy" id="294128"/>
    <lineage>
        <taxon>Eukaryota</taxon>
        <taxon>Metazoa</taxon>
        <taxon>Ecdysozoa</taxon>
        <taxon>Arthropoda</taxon>
        <taxon>Crustacea</taxon>
        <taxon>Multicrustacea</taxon>
        <taxon>Malacostraca</taxon>
        <taxon>Eumalacostraca</taxon>
        <taxon>Peracarida</taxon>
        <taxon>Amphipoda</taxon>
        <taxon>Senticaudata</taxon>
        <taxon>Talitrida</taxon>
        <taxon>Talitroidea</taxon>
        <taxon>Hyalellidae</taxon>
        <taxon>Hyalella</taxon>
    </lineage>
</organism>
<dbReference type="PROSITE" id="PS50929">
    <property type="entry name" value="ABC_TM1F"/>
    <property type="match status" value="1"/>
</dbReference>
<keyword evidence="12" id="KW-0406">Ion transport</keyword>
<dbReference type="PROSITE" id="PS50893">
    <property type="entry name" value="ABC_TRANSPORTER_2"/>
    <property type="match status" value="1"/>
</dbReference>
<keyword evidence="7" id="KW-0999">Mitochondrion inner membrane</keyword>
<dbReference type="CDD" id="cd18574">
    <property type="entry name" value="ABC_6TM_ABCB8_like"/>
    <property type="match status" value="1"/>
</dbReference>
<dbReference type="CDD" id="cd03249">
    <property type="entry name" value="ABC_MTABC3_MDL1_MDL2"/>
    <property type="match status" value="1"/>
</dbReference>
<dbReference type="GO" id="GO:0015421">
    <property type="term" value="F:ABC-type oligopeptide transporter activity"/>
    <property type="evidence" value="ECO:0007669"/>
    <property type="project" value="TreeGrafter"/>
</dbReference>
<dbReference type="PANTHER" id="PTHR43394">
    <property type="entry name" value="ATP-DEPENDENT PERMEASE MDL1, MITOCHONDRIAL"/>
    <property type="match status" value="1"/>
</dbReference>
<dbReference type="Gene3D" id="3.40.50.300">
    <property type="entry name" value="P-loop containing nucleotide triphosphate hydrolases"/>
    <property type="match status" value="1"/>
</dbReference>
<feature type="transmembrane region" description="Helical" evidence="18">
    <location>
        <begin position="378"/>
        <end position="402"/>
    </location>
</feature>
<dbReference type="OrthoDB" id="6500128at2759"/>
<evidence type="ECO:0000256" key="4">
    <source>
        <dbReference type="ARBA" id="ARBA00022538"/>
    </source>
</evidence>
<dbReference type="RefSeq" id="XP_018018920.1">
    <property type="nucleotide sequence ID" value="XM_018163431.2"/>
</dbReference>
<dbReference type="InterPro" id="IPR011527">
    <property type="entry name" value="ABC1_TM_dom"/>
</dbReference>
<evidence type="ECO:0000259" key="19">
    <source>
        <dbReference type="PROSITE" id="PS50893"/>
    </source>
</evidence>
<reference evidence="22" key="1">
    <citation type="submission" date="2025-08" db="UniProtKB">
        <authorList>
            <consortium name="RefSeq"/>
        </authorList>
    </citation>
    <scope>IDENTIFICATION</scope>
    <source>
        <tissue evidence="22">Whole organism</tissue>
    </source>
</reference>
<evidence type="ECO:0000256" key="7">
    <source>
        <dbReference type="ARBA" id="ARBA00022792"/>
    </source>
</evidence>
<dbReference type="SUPFAM" id="SSF90123">
    <property type="entry name" value="ABC transporter transmembrane region"/>
    <property type="match status" value="1"/>
</dbReference>
<feature type="domain" description="ABC transmembrane type-1" evidence="20">
    <location>
        <begin position="149"/>
        <end position="442"/>
    </location>
</feature>
<evidence type="ECO:0000256" key="18">
    <source>
        <dbReference type="SAM" id="Phobius"/>
    </source>
</evidence>
<sequence>MFCLKFAAAKSCTSMFTSFKFFSNVDISFKRVLLNNTPPKNFSPLQNHFILSKAPKLQSKPTKSVPLPLRVFLGAGSVVCAKVFAGDVWVQCKQGAVKVSAPEEALLTARLQKSDDTNSDSKDALDNEDLVFDWYYFWTLLKPQLHYFLGAVATALVVALANVQIPLLLGDLVNVVAEHAGNTARDAQQFWKDVTQPALKLVKIYIVQAGFTFGYITCLTLMGERLAVQLREELFRSLLQQDIAFYDQHRTGELVNRLTADVQDFKSSFKMCVSQGIRSVTQVSRCYIASFTFYPSNKVPLTSLIIIMRGVAGGGGDRCGGGVCVMEEVLQVAVSTGVAEECLGNIRTVRSFASEEQEMQLFSQEVDKSRAMNETLGFGIGIFQAGSNLFLNGVVLLTLWLGGSQLASGNLRPGDLMTFLTASQTIQRSLGQLSVLFGYYVRGVSAATRVFEFVHLKPSIPLTGGLRIPYHSLCGSVRFNNVCFSYPTRPEQEVLHKFSLEIPAGKTVAVVGESGAGKTTVGHLLERFYDVDHGSITIDDVDLRRLDPAWVRGRLIGFIHQEPVLFHTSVMENIRYGRPDATDSEVIAAAEAANAHGFISRFPAGYATVVGERGVTVSGGQKQRIAIARALLNNPRILVLDEATSALDAESERVVQAALERCSVGRTVIVIAHRLSTIQAADTIAVLSRGRLVEVGTHESLKKLGGYYAQLIRHQQKT</sequence>
<dbReference type="Proteomes" id="UP000694843">
    <property type="component" value="Unplaced"/>
</dbReference>
<evidence type="ECO:0000256" key="17">
    <source>
        <dbReference type="ARBA" id="ARBA00042968"/>
    </source>
</evidence>
<evidence type="ECO:0000256" key="10">
    <source>
        <dbReference type="ARBA" id="ARBA00022958"/>
    </source>
</evidence>
<accession>A0A8B7NYZ6</accession>
<evidence type="ECO:0000256" key="14">
    <source>
        <dbReference type="ARBA" id="ARBA00023136"/>
    </source>
</evidence>
<name>A0A8B7NYZ6_HYAAZ</name>
<evidence type="ECO:0000256" key="3">
    <source>
        <dbReference type="ARBA" id="ARBA00022448"/>
    </source>
</evidence>
<dbReference type="GO" id="GO:0006813">
    <property type="term" value="P:potassium ion transport"/>
    <property type="evidence" value="ECO:0007669"/>
    <property type="project" value="UniProtKB-KW"/>
</dbReference>
<dbReference type="GO" id="GO:0005743">
    <property type="term" value="C:mitochondrial inner membrane"/>
    <property type="evidence" value="ECO:0007669"/>
    <property type="project" value="UniProtKB-SubCell"/>
</dbReference>
<evidence type="ECO:0000256" key="5">
    <source>
        <dbReference type="ARBA" id="ARBA00022692"/>
    </source>
</evidence>
<comment type="subcellular location">
    <subcellularLocation>
        <location evidence="1">Mitochondrion inner membrane</location>
        <topology evidence="1">Multi-pass membrane protein</topology>
    </subcellularLocation>
</comment>
<dbReference type="Gene3D" id="1.20.1560.10">
    <property type="entry name" value="ABC transporter type 1, transmembrane domain"/>
    <property type="match status" value="1"/>
</dbReference>
<feature type="transmembrane region" description="Helical" evidence="18">
    <location>
        <begin position="204"/>
        <end position="222"/>
    </location>
</feature>
<evidence type="ECO:0000256" key="12">
    <source>
        <dbReference type="ARBA" id="ARBA00023065"/>
    </source>
</evidence>
<dbReference type="GO" id="GO:0016887">
    <property type="term" value="F:ATP hydrolysis activity"/>
    <property type="evidence" value="ECO:0007669"/>
    <property type="project" value="InterPro"/>
</dbReference>
<dbReference type="AlphaFoldDB" id="A0A8B7NYZ6"/>
<dbReference type="InterPro" id="IPR017871">
    <property type="entry name" value="ABC_transporter-like_CS"/>
</dbReference>
<keyword evidence="13" id="KW-0496">Mitochondrion</keyword>
<evidence type="ECO:0000256" key="1">
    <source>
        <dbReference type="ARBA" id="ARBA00004448"/>
    </source>
</evidence>